<protein>
    <recommendedName>
        <fullName evidence="3">Transposase</fullName>
    </recommendedName>
</protein>
<dbReference type="Proteomes" id="UP001062632">
    <property type="component" value="Unassembled WGS sequence"/>
</dbReference>
<name>A0ABQ0QSN3_9PROT</name>
<gene>
    <name evidence="1" type="ORF">AA106555_2035</name>
</gene>
<accession>A0ABQ0QSN3</accession>
<comment type="caution">
    <text evidence="1">The sequence shown here is derived from an EMBL/GenBank/DDBJ whole genome shotgun (WGS) entry which is preliminary data.</text>
</comment>
<evidence type="ECO:0008006" key="3">
    <source>
        <dbReference type="Google" id="ProtNLM"/>
    </source>
</evidence>
<dbReference type="EMBL" id="BAQC01000123">
    <property type="protein sequence ID" value="GBR55496.1"/>
    <property type="molecule type" value="Genomic_DNA"/>
</dbReference>
<organism evidence="1 2">
    <name type="scientific">Neokomagataea thailandica NBRC 106555</name>
    <dbReference type="NCBI Taxonomy" id="1223520"/>
    <lineage>
        <taxon>Bacteria</taxon>
        <taxon>Pseudomonadati</taxon>
        <taxon>Pseudomonadota</taxon>
        <taxon>Alphaproteobacteria</taxon>
        <taxon>Acetobacterales</taxon>
        <taxon>Acetobacteraceae</taxon>
        <taxon>Neokomagataea</taxon>
    </lineage>
</organism>
<proteinExistence type="predicted"/>
<keyword evidence="2" id="KW-1185">Reference proteome</keyword>
<sequence>MWLFQRIWGAQWTMRCLTRVKPRQWGRFLWGQLFWMRGDVFYQLRAMKLKRGTMRLPMLSCWRCAERHNV</sequence>
<evidence type="ECO:0000313" key="2">
    <source>
        <dbReference type="Proteomes" id="UP001062632"/>
    </source>
</evidence>
<evidence type="ECO:0000313" key="1">
    <source>
        <dbReference type="EMBL" id="GBR55496.1"/>
    </source>
</evidence>
<reference evidence="1 2" key="1">
    <citation type="submission" date="2013-04" db="EMBL/GenBank/DDBJ databases">
        <title>The genome sequencing project of 58 acetic acid bacteria.</title>
        <authorList>
            <person name="Okamoto-Kainuma A."/>
            <person name="Ishikawa M."/>
            <person name="Umino S."/>
            <person name="Koizumi Y."/>
            <person name="Shiwa Y."/>
            <person name="Yoshikawa H."/>
            <person name="Matsutani M."/>
            <person name="Matsushita K."/>
        </authorList>
    </citation>
    <scope>NUCLEOTIDE SEQUENCE [LARGE SCALE GENOMIC DNA]</scope>
    <source>
        <strain evidence="1 2">NBRC 106555</strain>
    </source>
</reference>